<feature type="transmembrane region" description="Helical" evidence="1">
    <location>
        <begin position="20"/>
        <end position="41"/>
    </location>
</feature>
<accession>A0A0B1TBN2</accession>
<dbReference type="EMBL" id="KN550124">
    <property type="protein sequence ID" value="KHJ94978.1"/>
    <property type="molecule type" value="Genomic_DNA"/>
</dbReference>
<feature type="transmembrane region" description="Helical" evidence="1">
    <location>
        <begin position="53"/>
        <end position="74"/>
    </location>
</feature>
<keyword evidence="1" id="KW-0472">Membrane</keyword>
<name>A0A0B1TBN2_OESDE</name>
<sequence length="125" mass="14334">MGKSHVHSRESSHLLSVRSITVTVGISTLNAVVFLLIPDVIKYFEITEFSKKYVTVLYSLSMTYVDFNVIIIVFRHREIPATFKHLFSEAFKHKSPNFQRELACKVIPTSSRRTVCSSVENRNVL</sequence>
<keyword evidence="3" id="KW-1185">Reference proteome</keyword>
<proteinExistence type="predicted"/>
<organism evidence="2 3">
    <name type="scientific">Oesophagostomum dentatum</name>
    <name type="common">Nodular worm</name>
    <dbReference type="NCBI Taxonomy" id="61180"/>
    <lineage>
        <taxon>Eukaryota</taxon>
        <taxon>Metazoa</taxon>
        <taxon>Ecdysozoa</taxon>
        <taxon>Nematoda</taxon>
        <taxon>Chromadorea</taxon>
        <taxon>Rhabditida</taxon>
        <taxon>Rhabditina</taxon>
        <taxon>Rhabditomorpha</taxon>
        <taxon>Strongyloidea</taxon>
        <taxon>Strongylidae</taxon>
        <taxon>Oesophagostomum</taxon>
    </lineage>
</organism>
<dbReference type="Proteomes" id="UP000053660">
    <property type="component" value="Unassembled WGS sequence"/>
</dbReference>
<protein>
    <submittedName>
        <fullName evidence="2">Uncharacterized protein</fullName>
    </submittedName>
</protein>
<keyword evidence="1" id="KW-1133">Transmembrane helix</keyword>
<evidence type="ECO:0000313" key="2">
    <source>
        <dbReference type="EMBL" id="KHJ94978.1"/>
    </source>
</evidence>
<gene>
    <name evidence="2" type="ORF">OESDEN_05088</name>
</gene>
<reference evidence="2 3" key="1">
    <citation type="submission" date="2014-03" db="EMBL/GenBank/DDBJ databases">
        <title>Draft genome of the hookworm Oesophagostomum dentatum.</title>
        <authorList>
            <person name="Mitreva M."/>
        </authorList>
    </citation>
    <scope>NUCLEOTIDE SEQUENCE [LARGE SCALE GENOMIC DNA]</scope>
    <source>
        <strain evidence="2 3">OD-Hann</strain>
    </source>
</reference>
<dbReference type="OrthoDB" id="5872702at2759"/>
<evidence type="ECO:0000313" key="3">
    <source>
        <dbReference type="Proteomes" id="UP000053660"/>
    </source>
</evidence>
<dbReference type="AlphaFoldDB" id="A0A0B1TBN2"/>
<evidence type="ECO:0000256" key="1">
    <source>
        <dbReference type="SAM" id="Phobius"/>
    </source>
</evidence>
<keyword evidence="1" id="KW-0812">Transmembrane</keyword>